<accession>A0A0C1R779</accession>
<sequence length="65" mass="6977">MKYSLDWSSALFLKESFPHCQDINGSFEQEGGFGSVAPSVNLPVFPKRTALLLALPNTGTSDDGS</sequence>
<reference evidence="1" key="2">
    <citation type="submission" date="2019-11" db="EMBL/GenBank/DDBJ databases">
        <title>Improved Assembly of Tolypothrix boutellei genome.</title>
        <authorList>
            <person name="Sarangi A.N."/>
            <person name="Mukherjee M."/>
            <person name="Ghosh S."/>
            <person name="Singh D."/>
            <person name="Das A."/>
            <person name="Kant S."/>
            <person name="Prusty A."/>
            <person name="Tripathy S."/>
        </authorList>
    </citation>
    <scope>NUCLEOTIDE SEQUENCE</scope>
    <source>
        <strain evidence="1">VB521301</strain>
    </source>
</reference>
<reference evidence="2" key="1">
    <citation type="journal article" date="2015" name="Genome Announc.">
        <title>Draft Genome Sequence of Tolypothrix boutellei Strain VB521301.</title>
        <authorList>
            <person name="Chandrababunaidu M.M."/>
            <person name="Singh D."/>
            <person name="Sen D."/>
            <person name="Bhan S."/>
            <person name="Das S."/>
            <person name="Gupta A."/>
            <person name="Adhikary S.P."/>
            <person name="Tripathy S."/>
        </authorList>
    </citation>
    <scope>NUCLEOTIDE SEQUENCE</scope>
    <source>
        <strain evidence="2">VB521301</strain>
    </source>
</reference>
<dbReference type="EMBL" id="JHEG02000058">
    <property type="protein sequence ID" value="KIE08210.1"/>
    <property type="molecule type" value="Genomic_DNA"/>
</dbReference>
<protein>
    <submittedName>
        <fullName evidence="2">Uncharacterized protein</fullName>
    </submittedName>
</protein>
<name>A0A0C1R779_9CYAN</name>
<evidence type="ECO:0000313" key="3">
    <source>
        <dbReference type="Proteomes" id="UP000029738"/>
    </source>
</evidence>
<proteinExistence type="predicted"/>
<keyword evidence="3" id="KW-1185">Reference proteome</keyword>
<evidence type="ECO:0000313" key="2">
    <source>
        <dbReference type="EMBL" id="KIE08210.1"/>
    </source>
</evidence>
<dbReference type="OrthoDB" id="9909115at2"/>
<evidence type="ECO:0000313" key="1">
    <source>
        <dbReference type="EMBL" id="KAF3885865.1"/>
    </source>
</evidence>
<organism evidence="2">
    <name type="scientific">Tolypothrix bouteillei VB521301</name>
    <dbReference type="NCBI Taxonomy" id="1479485"/>
    <lineage>
        <taxon>Bacteria</taxon>
        <taxon>Bacillati</taxon>
        <taxon>Cyanobacteriota</taxon>
        <taxon>Cyanophyceae</taxon>
        <taxon>Nostocales</taxon>
        <taxon>Tolypothrichaceae</taxon>
        <taxon>Tolypothrix</taxon>
    </lineage>
</organism>
<dbReference type="AlphaFoldDB" id="A0A0C1R779"/>
<dbReference type="Proteomes" id="UP000029738">
    <property type="component" value="Unassembled WGS sequence"/>
</dbReference>
<comment type="caution">
    <text evidence="2">The sequence shown here is derived from an EMBL/GenBank/DDBJ whole genome shotgun (WGS) entry which is preliminary data.</text>
</comment>
<dbReference type="EMBL" id="JHEG04000001">
    <property type="protein sequence ID" value="KAF3885865.1"/>
    <property type="molecule type" value="Genomic_DNA"/>
</dbReference>
<gene>
    <name evidence="2" type="ORF">DA73_0226585</name>
    <name evidence="1" type="ORF">DA73_0400010565</name>
</gene>
<dbReference type="RefSeq" id="WP_038079181.1">
    <property type="nucleotide sequence ID" value="NZ_JHEG04000001.1"/>
</dbReference>